<feature type="transmembrane region" description="Helical" evidence="1">
    <location>
        <begin position="170"/>
        <end position="187"/>
    </location>
</feature>
<name>A0A511NI73_9FLAO</name>
<dbReference type="InterPro" id="IPR002656">
    <property type="entry name" value="Acyl_transf_3_dom"/>
</dbReference>
<dbReference type="GO" id="GO:0016747">
    <property type="term" value="F:acyltransferase activity, transferring groups other than amino-acyl groups"/>
    <property type="evidence" value="ECO:0007669"/>
    <property type="project" value="InterPro"/>
</dbReference>
<dbReference type="AlphaFoldDB" id="A0A511NI73"/>
<protein>
    <submittedName>
        <fullName evidence="3">Acyltransferase</fullName>
    </submittedName>
</protein>
<dbReference type="Pfam" id="PF01757">
    <property type="entry name" value="Acyl_transf_3"/>
    <property type="match status" value="1"/>
</dbReference>
<evidence type="ECO:0000256" key="1">
    <source>
        <dbReference type="SAM" id="Phobius"/>
    </source>
</evidence>
<keyword evidence="3" id="KW-0808">Transferase</keyword>
<feature type="transmembrane region" description="Helical" evidence="1">
    <location>
        <begin position="84"/>
        <end position="103"/>
    </location>
</feature>
<keyword evidence="3" id="KW-0012">Acyltransferase</keyword>
<keyword evidence="1" id="KW-0472">Membrane</keyword>
<feature type="transmembrane region" description="Helical" evidence="1">
    <location>
        <begin position="144"/>
        <end position="163"/>
    </location>
</feature>
<dbReference type="PANTHER" id="PTHR23028">
    <property type="entry name" value="ACETYLTRANSFERASE"/>
    <property type="match status" value="1"/>
</dbReference>
<feature type="transmembrane region" description="Helical" evidence="1">
    <location>
        <begin position="48"/>
        <end position="64"/>
    </location>
</feature>
<keyword evidence="4" id="KW-1185">Reference proteome</keyword>
<dbReference type="GO" id="GO:0016020">
    <property type="term" value="C:membrane"/>
    <property type="evidence" value="ECO:0007669"/>
    <property type="project" value="TreeGrafter"/>
</dbReference>
<feature type="transmembrane region" description="Helical" evidence="1">
    <location>
        <begin position="248"/>
        <end position="267"/>
    </location>
</feature>
<dbReference type="Proteomes" id="UP000321245">
    <property type="component" value="Unassembled WGS sequence"/>
</dbReference>
<gene>
    <name evidence="3" type="ORF">EB1_21860</name>
</gene>
<sequence>MKTLPNLTQLRFFLASLVILFHIAEFCKNRGFPYYNDLAVFFKGTEAVYVFFTLSGFLIIRNLIQEKTSTDTIDLKRFYKKRILRIFPLYYLILIFGFIYYNYVIELFGYSNDNNYNLIQGLSLGLTFFANILATYKPGGILEILWSIAIEEQFYLLIAPIFLIINKKNILKFLFIFTVVYFIIYHIPFLDILRKYKMLFFYFSAGGFFSYISLYKAYKLNAVLKSIILVLFITSLTTNIFINNLNDLLYHSVCTIIFSSSIYVLSLQPYKILNNDWLKYLGKISYGIYMYHAIVFQIVGFLFLRLTYLDPVLFILLFYFSVFTITILISAISYKYFETTFLKLKNK</sequence>
<feature type="transmembrane region" description="Helical" evidence="1">
    <location>
        <begin position="199"/>
        <end position="215"/>
    </location>
</feature>
<dbReference type="OrthoDB" id="290051at2"/>
<evidence type="ECO:0000313" key="4">
    <source>
        <dbReference type="Proteomes" id="UP000321245"/>
    </source>
</evidence>
<dbReference type="STRING" id="1218108.GCA_000382425_01693"/>
<dbReference type="RefSeq" id="WP_019975184.1">
    <property type="nucleotide sequence ID" value="NZ_BJXC01000015.1"/>
</dbReference>
<feature type="transmembrane region" description="Helical" evidence="1">
    <location>
        <begin position="312"/>
        <end position="337"/>
    </location>
</feature>
<feature type="transmembrane region" description="Helical" evidence="1">
    <location>
        <begin position="222"/>
        <end position="242"/>
    </location>
</feature>
<evidence type="ECO:0000259" key="2">
    <source>
        <dbReference type="Pfam" id="PF01757"/>
    </source>
</evidence>
<dbReference type="EMBL" id="BJXC01000015">
    <property type="protein sequence ID" value="GEM52396.1"/>
    <property type="molecule type" value="Genomic_DNA"/>
</dbReference>
<feature type="domain" description="Acyltransferase 3" evidence="2">
    <location>
        <begin position="6"/>
        <end position="330"/>
    </location>
</feature>
<dbReference type="InterPro" id="IPR050879">
    <property type="entry name" value="Acyltransferase_3"/>
</dbReference>
<dbReference type="GO" id="GO:0000271">
    <property type="term" value="P:polysaccharide biosynthetic process"/>
    <property type="evidence" value="ECO:0007669"/>
    <property type="project" value="TreeGrafter"/>
</dbReference>
<dbReference type="GeneID" id="84649873"/>
<dbReference type="PANTHER" id="PTHR23028:SF53">
    <property type="entry name" value="ACYL_TRANSF_3 DOMAIN-CONTAINING PROTEIN"/>
    <property type="match status" value="1"/>
</dbReference>
<accession>A0A511NI73</accession>
<comment type="caution">
    <text evidence="3">The sequence shown here is derived from an EMBL/GenBank/DDBJ whole genome shotgun (WGS) entry which is preliminary data.</text>
</comment>
<proteinExistence type="predicted"/>
<reference evidence="3 4" key="1">
    <citation type="submission" date="2019-07" db="EMBL/GenBank/DDBJ databases">
        <title>Whole genome shotgun sequence of Empedobacter brevis NBRC 14943.</title>
        <authorList>
            <person name="Hosoyama A."/>
            <person name="Uohara A."/>
            <person name="Ohji S."/>
            <person name="Ichikawa N."/>
        </authorList>
    </citation>
    <scope>NUCLEOTIDE SEQUENCE [LARGE SCALE GENOMIC DNA]</scope>
    <source>
        <strain evidence="3 4">NBRC 14943</strain>
    </source>
</reference>
<keyword evidence="1" id="KW-0812">Transmembrane</keyword>
<evidence type="ECO:0000313" key="3">
    <source>
        <dbReference type="EMBL" id="GEM52396.1"/>
    </source>
</evidence>
<organism evidence="3 4">
    <name type="scientific">Empedobacter brevis NBRC 14943 = ATCC 43319</name>
    <dbReference type="NCBI Taxonomy" id="1218108"/>
    <lineage>
        <taxon>Bacteria</taxon>
        <taxon>Pseudomonadati</taxon>
        <taxon>Bacteroidota</taxon>
        <taxon>Flavobacteriia</taxon>
        <taxon>Flavobacteriales</taxon>
        <taxon>Weeksellaceae</taxon>
        <taxon>Empedobacter</taxon>
    </lineage>
</organism>
<feature type="transmembrane region" description="Helical" evidence="1">
    <location>
        <begin position="288"/>
        <end position="306"/>
    </location>
</feature>
<keyword evidence="1" id="KW-1133">Transmembrane helix</keyword>